<feature type="compositionally biased region" description="Basic and acidic residues" evidence="1">
    <location>
        <begin position="228"/>
        <end position="254"/>
    </location>
</feature>
<feature type="compositionally biased region" description="Polar residues" evidence="1">
    <location>
        <begin position="109"/>
        <end position="118"/>
    </location>
</feature>
<dbReference type="EMBL" id="MRZV01000188">
    <property type="protein sequence ID" value="PIK56085.1"/>
    <property type="molecule type" value="Genomic_DNA"/>
</dbReference>
<feature type="region of interest" description="Disordered" evidence="1">
    <location>
        <begin position="219"/>
        <end position="304"/>
    </location>
</feature>
<feature type="compositionally biased region" description="Polar residues" evidence="1">
    <location>
        <begin position="293"/>
        <end position="304"/>
    </location>
</feature>
<accession>A0A2G8L7D2</accession>
<comment type="caution">
    <text evidence="2">The sequence shown here is derived from an EMBL/GenBank/DDBJ whole genome shotgun (WGS) entry which is preliminary data.</text>
</comment>
<feature type="compositionally biased region" description="Basic residues" evidence="1">
    <location>
        <begin position="257"/>
        <end position="266"/>
    </location>
</feature>
<protein>
    <submittedName>
        <fullName evidence="2">Uncharacterized protein</fullName>
    </submittedName>
</protein>
<feature type="region of interest" description="Disordered" evidence="1">
    <location>
        <begin position="146"/>
        <end position="202"/>
    </location>
</feature>
<feature type="region of interest" description="Disordered" evidence="1">
    <location>
        <begin position="99"/>
        <end position="118"/>
    </location>
</feature>
<dbReference type="AlphaFoldDB" id="A0A2G8L7D2"/>
<feature type="region of interest" description="Disordered" evidence="1">
    <location>
        <begin position="501"/>
        <end position="575"/>
    </location>
</feature>
<keyword evidence="3" id="KW-1185">Reference proteome</keyword>
<reference evidence="2 3" key="1">
    <citation type="journal article" date="2017" name="PLoS Biol.">
        <title>The sea cucumber genome provides insights into morphological evolution and visceral regeneration.</title>
        <authorList>
            <person name="Zhang X."/>
            <person name="Sun L."/>
            <person name="Yuan J."/>
            <person name="Sun Y."/>
            <person name="Gao Y."/>
            <person name="Zhang L."/>
            <person name="Li S."/>
            <person name="Dai H."/>
            <person name="Hamel J.F."/>
            <person name="Liu C."/>
            <person name="Yu Y."/>
            <person name="Liu S."/>
            <person name="Lin W."/>
            <person name="Guo K."/>
            <person name="Jin S."/>
            <person name="Xu P."/>
            <person name="Storey K.B."/>
            <person name="Huan P."/>
            <person name="Zhang T."/>
            <person name="Zhou Y."/>
            <person name="Zhang J."/>
            <person name="Lin C."/>
            <person name="Li X."/>
            <person name="Xing L."/>
            <person name="Huo D."/>
            <person name="Sun M."/>
            <person name="Wang L."/>
            <person name="Mercier A."/>
            <person name="Li F."/>
            <person name="Yang H."/>
            <person name="Xiang J."/>
        </authorList>
    </citation>
    <scope>NUCLEOTIDE SEQUENCE [LARGE SCALE GENOMIC DNA]</scope>
    <source>
        <strain evidence="2">Shaxun</strain>
        <tissue evidence="2">Muscle</tissue>
    </source>
</reference>
<evidence type="ECO:0000313" key="3">
    <source>
        <dbReference type="Proteomes" id="UP000230750"/>
    </source>
</evidence>
<feature type="region of interest" description="Disordered" evidence="1">
    <location>
        <begin position="1"/>
        <end position="48"/>
    </location>
</feature>
<feature type="compositionally biased region" description="Basic and acidic residues" evidence="1">
    <location>
        <begin position="267"/>
        <end position="285"/>
    </location>
</feature>
<feature type="compositionally biased region" description="Polar residues" evidence="1">
    <location>
        <begin position="515"/>
        <end position="536"/>
    </location>
</feature>
<sequence length="615" mass="66942">MHPRVMSNPKTAKHSAMPATVAAKQPPESLAAAAPPPPPSGSHITTVKPGLPAAATTIMRSSCLDLLHYQERKQSSASIHVQQQVLKFGWIQERPKERTLPDEYPLGASGNSSSKTRGQAVISTDSKLPMTASPHVQPITLQVKTDGTHQNPYHSPGVPPPARLMQDGPAGIPSGMIANHQQLKEGQSSNQKQRRRPPLKVEVRMVICSDQQDKVKSEAYRVDQVVGRPDKKDGRVDTRRDVKDSKTAHSDQGSKTKTTHKNGTHRSHSECQRRSEHRKQGEVGRNKGYHPVSANTPPVSVRQQTPNAIPVTTNIISSATIPVAKVYPRQQQTQPPPQQLQHGGNARVITSGVRLPVSTGTDTTSAPTNSFQPMQQSVNRAPILPPTLQNLSTGPGHNNRQHGPPPHTVISTQQPFHHAHNRYNFAQELFGYPMLQPYQYGPLQNSGMRGAQDGHPRYPYVTTSAPLSTVAGHPNATSIRYPLAMMIDPMTMGLATGVQTAADGHTGDGTHVTGSLNQVGPNPTSDSPTAVPNSGASPRPSILRKRASESSAFRRHPISTLNSSHLGRPDSPASKVDVMRQQLTPNASPKPNFKRGLNFNKLEREQFDHFDIWNE</sequence>
<organism evidence="2 3">
    <name type="scientific">Stichopus japonicus</name>
    <name type="common">Sea cucumber</name>
    <dbReference type="NCBI Taxonomy" id="307972"/>
    <lineage>
        <taxon>Eukaryota</taxon>
        <taxon>Metazoa</taxon>
        <taxon>Echinodermata</taxon>
        <taxon>Eleutherozoa</taxon>
        <taxon>Echinozoa</taxon>
        <taxon>Holothuroidea</taxon>
        <taxon>Aspidochirotacea</taxon>
        <taxon>Aspidochirotida</taxon>
        <taxon>Stichopodidae</taxon>
        <taxon>Apostichopus</taxon>
    </lineage>
</organism>
<evidence type="ECO:0000256" key="1">
    <source>
        <dbReference type="SAM" id="MobiDB-lite"/>
    </source>
</evidence>
<feature type="compositionally biased region" description="Polar residues" evidence="1">
    <location>
        <begin position="179"/>
        <end position="191"/>
    </location>
</feature>
<dbReference type="Proteomes" id="UP000230750">
    <property type="component" value="Unassembled WGS sequence"/>
</dbReference>
<name>A0A2G8L7D2_STIJA</name>
<evidence type="ECO:0000313" key="2">
    <source>
        <dbReference type="EMBL" id="PIK56085.1"/>
    </source>
</evidence>
<gene>
    <name evidence="2" type="ORF">BSL78_06981</name>
</gene>
<proteinExistence type="predicted"/>